<gene>
    <name evidence="2" type="ORF">PGT21_026609</name>
</gene>
<dbReference type="EMBL" id="VSWC01000105">
    <property type="protein sequence ID" value="KAA1087244.1"/>
    <property type="molecule type" value="Genomic_DNA"/>
</dbReference>
<keyword evidence="3" id="KW-1185">Reference proteome</keyword>
<name>A0A5B0NFC2_PUCGR</name>
<feature type="compositionally biased region" description="Basic and acidic residues" evidence="1">
    <location>
        <begin position="33"/>
        <end position="46"/>
    </location>
</feature>
<feature type="compositionally biased region" description="Polar residues" evidence="1">
    <location>
        <begin position="14"/>
        <end position="32"/>
    </location>
</feature>
<reference evidence="2 3" key="1">
    <citation type="submission" date="2019-05" db="EMBL/GenBank/DDBJ databases">
        <title>Emergence of the Ug99 lineage of the wheat stem rust pathogen through somatic hybridization.</title>
        <authorList>
            <person name="Li F."/>
            <person name="Upadhyaya N.M."/>
            <person name="Sperschneider J."/>
            <person name="Matny O."/>
            <person name="Nguyen-Phuc H."/>
            <person name="Mago R."/>
            <person name="Raley C."/>
            <person name="Miller M.E."/>
            <person name="Silverstein K.A.T."/>
            <person name="Henningsen E."/>
            <person name="Hirsch C.D."/>
            <person name="Visser B."/>
            <person name="Pretorius Z.A."/>
            <person name="Steffenson B.J."/>
            <person name="Schwessinger B."/>
            <person name="Dodds P.N."/>
            <person name="Figueroa M."/>
        </authorList>
    </citation>
    <scope>NUCLEOTIDE SEQUENCE [LARGE SCALE GENOMIC DNA]</scope>
    <source>
        <strain evidence="2">21-0</strain>
    </source>
</reference>
<organism evidence="2 3">
    <name type="scientific">Puccinia graminis f. sp. tritici</name>
    <dbReference type="NCBI Taxonomy" id="56615"/>
    <lineage>
        <taxon>Eukaryota</taxon>
        <taxon>Fungi</taxon>
        <taxon>Dikarya</taxon>
        <taxon>Basidiomycota</taxon>
        <taxon>Pucciniomycotina</taxon>
        <taxon>Pucciniomycetes</taxon>
        <taxon>Pucciniales</taxon>
        <taxon>Pucciniaceae</taxon>
        <taxon>Puccinia</taxon>
    </lineage>
</organism>
<evidence type="ECO:0000313" key="2">
    <source>
        <dbReference type="EMBL" id="KAA1087244.1"/>
    </source>
</evidence>
<accession>A0A5B0NFC2</accession>
<evidence type="ECO:0000313" key="3">
    <source>
        <dbReference type="Proteomes" id="UP000324748"/>
    </source>
</evidence>
<dbReference type="Proteomes" id="UP000324748">
    <property type="component" value="Unassembled WGS sequence"/>
</dbReference>
<sequence>MKQPKTYISPPVSDPSSKTSNQSPWGQSIRNQATKDSRNRESKKDNTASPTIAHRFSKPNGPTLLARIDQSTINSTTATELNFCCLLSEKHPTPTHFLFRSQLNLSGPHLKAALKAPSLQPTAYRLTQ</sequence>
<feature type="region of interest" description="Disordered" evidence="1">
    <location>
        <begin position="1"/>
        <end position="62"/>
    </location>
</feature>
<dbReference type="AlphaFoldDB" id="A0A5B0NFC2"/>
<proteinExistence type="predicted"/>
<comment type="caution">
    <text evidence="2">The sequence shown here is derived from an EMBL/GenBank/DDBJ whole genome shotgun (WGS) entry which is preliminary data.</text>
</comment>
<evidence type="ECO:0000256" key="1">
    <source>
        <dbReference type="SAM" id="MobiDB-lite"/>
    </source>
</evidence>
<protein>
    <submittedName>
        <fullName evidence="2">Uncharacterized protein</fullName>
    </submittedName>
</protein>